<organism evidence="1 2">
    <name type="scientific">Portunus trituberculatus</name>
    <name type="common">Swimming crab</name>
    <name type="synonym">Neptunus trituberculatus</name>
    <dbReference type="NCBI Taxonomy" id="210409"/>
    <lineage>
        <taxon>Eukaryota</taxon>
        <taxon>Metazoa</taxon>
        <taxon>Ecdysozoa</taxon>
        <taxon>Arthropoda</taxon>
        <taxon>Crustacea</taxon>
        <taxon>Multicrustacea</taxon>
        <taxon>Malacostraca</taxon>
        <taxon>Eumalacostraca</taxon>
        <taxon>Eucarida</taxon>
        <taxon>Decapoda</taxon>
        <taxon>Pleocyemata</taxon>
        <taxon>Brachyura</taxon>
        <taxon>Eubrachyura</taxon>
        <taxon>Portunoidea</taxon>
        <taxon>Portunidae</taxon>
        <taxon>Portuninae</taxon>
        <taxon>Portunus</taxon>
    </lineage>
</organism>
<evidence type="ECO:0000313" key="2">
    <source>
        <dbReference type="Proteomes" id="UP000324222"/>
    </source>
</evidence>
<reference evidence="1 2" key="1">
    <citation type="submission" date="2019-05" db="EMBL/GenBank/DDBJ databases">
        <title>Another draft genome of Portunus trituberculatus and its Hox gene families provides insights of decapod evolution.</title>
        <authorList>
            <person name="Jeong J.-H."/>
            <person name="Song I."/>
            <person name="Kim S."/>
            <person name="Choi T."/>
            <person name="Kim D."/>
            <person name="Ryu S."/>
            <person name="Kim W."/>
        </authorList>
    </citation>
    <scope>NUCLEOTIDE SEQUENCE [LARGE SCALE GENOMIC DNA]</scope>
    <source>
        <tissue evidence="1">Muscle</tissue>
    </source>
</reference>
<dbReference type="AlphaFoldDB" id="A0A5B7KAI3"/>
<accession>A0A5B7KAI3</accession>
<dbReference type="Proteomes" id="UP000324222">
    <property type="component" value="Unassembled WGS sequence"/>
</dbReference>
<proteinExistence type="predicted"/>
<protein>
    <submittedName>
        <fullName evidence="1">Uncharacterized protein</fullName>
    </submittedName>
</protein>
<evidence type="ECO:0000313" key="1">
    <source>
        <dbReference type="EMBL" id="MPD03617.1"/>
    </source>
</evidence>
<dbReference type="EMBL" id="VSRR010136975">
    <property type="protein sequence ID" value="MPD03617.1"/>
    <property type="molecule type" value="Genomic_DNA"/>
</dbReference>
<name>A0A5B7KAI3_PORTR</name>
<sequence length="98" mass="10694">MVRQCVLIKAARGRPPAAAGCLQSWVPFLSPSLPPSPRAALPRIAVNCCMVDVYLSVLTQLFFPGYTFVSLFLPAEGESEKSAVLYNARSEGMCELRM</sequence>
<comment type="caution">
    <text evidence="1">The sequence shown here is derived from an EMBL/GenBank/DDBJ whole genome shotgun (WGS) entry which is preliminary data.</text>
</comment>
<gene>
    <name evidence="1" type="ORF">E2C01_099259</name>
</gene>
<keyword evidence="2" id="KW-1185">Reference proteome</keyword>